<feature type="region of interest" description="Disordered" evidence="1">
    <location>
        <begin position="703"/>
        <end position="723"/>
    </location>
</feature>
<dbReference type="GeneID" id="37020390"/>
<feature type="region of interest" description="Disordered" evidence="1">
    <location>
        <begin position="958"/>
        <end position="1003"/>
    </location>
</feature>
<feature type="compositionally biased region" description="Polar residues" evidence="1">
    <location>
        <begin position="312"/>
        <end position="334"/>
    </location>
</feature>
<feature type="compositionally biased region" description="Polar residues" evidence="1">
    <location>
        <begin position="152"/>
        <end position="167"/>
    </location>
</feature>
<dbReference type="GO" id="GO:0061157">
    <property type="term" value="P:mRNA destabilization"/>
    <property type="evidence" value="ECO:0007669"/>
    <property type="project" value="TreeGrafter"/>
</dbReference>
<feature type="compositionally biased region" description="Low complexity" evidence="1">
    <location>
        <begin position="532"/>
        <end position="545"/>
    </location>
</feature>
<feature type="compositionally biased region" description="Polar residues" evidence="1">
    <location>
        <begin position="94"/>
        <end position="106"/>
    </location>
</feature>
<protein>
    <recommendedName>
        <fullName evidence="2">YTH domain-containing protein</fullName>
    </recommendedName>
</protein>
<name>A0A316VBG1_9BASI</name>
<dbReference type="CDD" id="cd21134">
    <property type="entry name" value="YTH"/>
    <property type="match status" value="2"/>
</dbReference>
<feature type="region of interest" description="Disordered" evidence="1">
    <location>
        <begin position="743"/>
        <end position="854"/>
    </location>
</feature>
<feature type="compositionally biased region" description="Basic and acidic residues" evidence="1">
    <location>
        <begin position="891"/>
        <end position="904"/>
    </location>
</feature>
<feature type="compositionally biased region" description="Polar residues" evidence="1">
    <location>
        <begin position="375"/>
        <end position="384"/>
    </location>
</feature>
<feature type="compositionally biased region" description="Polar residues" evidence="1">
    <location>
        <begin position="32"/>
        <end position="42"/>
    </location>
</feature>
<dbReference type="Gene3D" id="3.10.590.10">
    <property type="entry name" value="ph1033 like domains"/>
    <property type="match status" value="2"/>
</dbReference>
<feature type="compositionally biased region" description="Basic and acidic residues" evidence="1">
    <location>
        <begin position="704"/>
        <end position="713"/>
    </location>
</feature>
<reference evidence="3 4" key="1">
    <citation type="journal article" date="2018" name="Mol. Biol. Evol.">
        <title>Broad Genomic Sampling Reveals a Smut Pathogenic Ancestry of the Fungal Clade Ustilaginomycotina.</title>
        <authorList>
            <person name="Kijpornyongpan T."/>
            <person name="Mondo S.J."/>
            <person name="Barry K."/>
            <person name="Sandor L."/>
            <person name="Lee J."/>
            <person name="Lipzen A."/>
            <person name="Pangilinan J."/>
            <person name="LaButti K."/>
            <person name="Hainaut M."/>
            <person name="Henrissat B."/>
            <person name="Grigoriev I.V."/>
            <person name="Spatafora J.W."/>
            <person name="Aime M.C."/>
        </authorList>
    </citation>
    <scope>NUCLEOTIDE SEQUENCE [LARGE SCALE GENOMIC DNA]</scope>
    <source>
        <strain evidence="3 4">MCA 3882</strain>
    </source>
</reference>
<feature type="region of interest" description="Disordered" evidence="1">
    <location>
        <begin position="891"/>
        <end position="917"/>
    </location>
</feature>
<dbReference type="InParanoid" id="A0A316VBG1"/>
<feature type="region of interest" description="Disordered" evidence="1">
    <location>
        <begin position="262"/>
        <end position="334"/>
    </location>
</feature>
<organism evidence="3 4">
    <name type="scientific">Meira miltonrushii</name>
    <dbReference type="NCBI Taxonomy" id="1280837"/>
    <lineage>
        <taxon>Eukaryota</taxon>
        <taxon>Fungi</taxon>
        <taxon>Dikarya</taxon>
        <taxon>Basidiomycota</taxon>
        <taxon>Ustilaginomycotina</taxon>
        <taxon>Exobasidiomycetes</taxon>
        <taxon>Exobasidiales</taxon>
        <taxon>Brachybasidiaceae</taxon>
        <taxon>Meira</taxon>
    </lineage>
</organism>
<feature type="compositionally biased region" description="Polar residues" evidence="1">
    <location>
        <begin position="267"/>
        <end position="283"/>
    </location>
</feature>
<dbReference type="Proteomes" id="UP000245771">
    <property type="component" value="Unassembled WGS sequence"/>
</dbReference>
<dbReference type="EMBL" id="KZ819603">
    <property type="protein sequence ID" value="PWN34882.1"/>
    <property type="molecule type" value="Genomic_DNA"/>
</dbReference>
<evidence type="ECO:0000313" key="4">
    <source>
        <dbReference type="Proteomes" id="UP000245771"/>
    </source>
</evidence>
<feature type="compositionally biased region" description="Basic and acidic residues" evidence="1">
    <location>
        <begin position="972"/>
        <end position="985"/>
    </location>
</feature>
<dbReference type="Pfam" id="PF04146">
    <property type="entry name" value="YTH"/>
    <property type="match status" value="2"/>
</dbReference>
<feature type="region of interest" description="Disordered" evidence="1">
    <location>
        <begin position="634"/>
        <end position="660"/>
    </location>
</feature>
<dbReference type="InterPro" id="IPR007275">
    <property type="entry name" value="YTH_domain"/>
</dbReference>
<dbReference type="PROSITE" id="PS50882">
    <property type="entry name" value="YTH"/>
    <property type="match status" value="2"/>
</dbReference>
<dbReference type="SUPFAM" id="SSF54928">
    <property type="entry name" value="RNA-binding domain, RBD"/>
    <property type="match status" value="1"/>
</dbReference>
<feature type="region of interest" description="Disordered" evidence="1">
    <location>
        <begin position="1"/>
        <end position="184"/>
    </location>
</feature>
<dbReference type="PANTHER" id="PTHR12357:SF89">
    <property type="entry name" value="YTH DOMAIN-CONTAINING FAMILY PROTEIN"/>
    <property type="match status" value="1"/>
</dbReference>
<dbReference type="RefSeq" id="XP_025355184.1">
    <property type="nucleotide sequence ID" value="XM_025498609.1"/>
</dbReference>
<feature type="region of interest" description="Disordered" evidence="1">
    <location>
        <begin position="513"/>
        <end position="549"/>
    </location>
</feature>
<dbReference type="InterPro" id="IPR045168">
    <property type="entry name" value="YTH_prot"/>
</dbReference>
<dbReference type="STRING" id="1280837.A0A316VBG1"/>
<sequence>MRPNNKAQNGRKHAASSSSTIDGGNEFIGTHYTPSPDNQTFATYPGMELHDAGSQLDMNAYTGIHQSQSPHPSNQYHSRSNYHYGNQARPPPSQNQQHYLPPNSYQPDPLSPSGIHGQYAQNVAGGEMGPYTTMSGMSGESQMQGGSIGPGISSNADLPSATVSPTDSVHDVAQDPYYAPYGAPGNTQVGPQFYSAATGPTYGQGQYQSNPYGMQYYPPYAQPPYYNPQRPPPGWIGAPSPQHQGWRPSPYYNYGGNLTVAPFHRTPNANRSRQQSSQGTHVGSRSASTSSRTSPNSNTPSRSGAPSGIPTPESSRSGSNRGVRAPSQSLQGQGPRSEYVLWCGNVPADATVDELYAFFSRLPNDNDEGNRKKTNTSGSSTPSADPQDPAVPAHGVLSIFIITRSSCAFINYATPLHLERALVFFQGQSLRPEDPRCPKLVCRVRKKDDEAQAGVAGQRGRGIHVAWLKEHERKAKEERQLYEENDTNAQHLVAPQAVRSKGGVALDREGVEHDATDVPSALTPTPQRANVSYSSQQRPSIDSSSGGSGSISLASTNSSLFRHPAFRERFFILKSLRVEDLDQSVKDGTWATQSHNEAVLDQAFRNSESVYLIFSANQSGGFYGYARMAGPINAPADRNATIRPDSIPEGDESGSDSQQKLALPPQTLTDVGSAYLSPLQLTPSSEGHDDALTIQNINSVSLDVPKRDTEKRGPQRSTISSTPSIKINERTDTISPTDFVAKPSAAPPVTVTAQTPDASTKGVGETLDPTLQVPDSTAAIVISPSTEEERELFSSELDPDRTNQRGNRTNPNRQTLSLGSTTSEPIRGSPKTIESNGDNSIGPNESASYPTDARSQSQLAIKALIHNLRLDEKESVHRAKQLEAVEAEMKAKDHSGHNSPDPEHSTAQTTIKPQPLASCPETWGKSFKVEWIKVHPISFSSVRRLRNPWRDDRQIKVSRDGTELEPNVGRQLLEEWTKAENEGNRTSKGASSNADDDEEEEDE</sequence>
<feature type="compositionally biased region" description="Polar residues" evidence="1">
    <location>
        <begin position="832"/>
        <end position="854"/>
    </location>
</feature>
<feature type="compositionally biased region" description="Acidic residues" evidence="1">
    <location>
        <begin position="994"/>
        <end position="1003"/>
    </location>
</feature>
<feature type="domain" description="YTH" evidence="2">
    <location>
        <begin position="568"/>
        <end position="705"/>
    </location>
</feature>
<dbReference type="InterPro" id="IPR012677">
    <property type="entry name" value="Nucleotide-bd_a/b_plait_sf"/>
</dbReference>
<feature type="compositionally biased region" description="Low complexity" evidence="1">
    <location>
        <begin position="134"/>
        <end position="145"/>
    </location>
</feature>
<feature type="compositionally biased region" description="Polar residues" evidence="1">
    <location>
        <begin position="64"/>
        <end position="84"/>
    </location>
</feature>
<feature type="compositionally biased region" description="Polar residues" evidence="1">
    <location>
        <begin position="804"/>
        <end position="824"/>
    </location>
</feature>
<evidence type="ECO:0000256" key="1">
    <source>
        <dbReference type="SAM" id="MobiDB-lite"/>
    </source>
</evidence>
<feature type="domain" description="YTH" evidence="2">
    <location>
        <begin position="828"/>
        <end position="976"/>
    </location>
</feature>
<dbReference type="GO" id="GO:0003729">
    <property type="term" value="F:mRNA binding"/>
    <property type="evidence" value="ECO:0007669"/>
    <property type="project" value="TreeGrafter"/>
</dbReference>
<dbReference type="GO" id="GO:1990247">
    <property type="term" value="F:N6-methyladenosine-containing RNA reader activity"/>
    <property type="evidence" value="ECO:0007669"/>
    <property type="project" value="TreeGrafter"/>
</dbReference>
<dbReference type="PANTHER" id="PTHR12357">
    <property type="entry name" value="YTH YT521-B HOMOLOGY DOMAIN-CONTAINING"/>
    <property type="match status" value="1"/>
</dbReference>
<proteinExistence type="predicted"/>
<dbReference type="Gene3D" id="3.30.70.330">
    <property type="match status" value="1"/>
</dbReference>
<dbReference type="GO" id="GO:0005737">
    <property type="term" value="C:cytoplasm"/>
    <property type="evidence" value="ECO:0007669"/>
    <property type="project" value="TreeGrafter"/>
</dbReference>
<feature type="region of interest" description="Disordered" evidence="1">
    <location>
        <begin position="362"/>
        <end position="390"/>
    </location>
</feature>
<evidence type="ECO:0000259" key="2">
    <source>
        <dbReference type="PROSITE" id="PS50882"/>
    </source>
</evidence>
<evidence type="ECO:0000313" key="3">
    <source>
        <dbReference type="EMBL" id="PWN34882.1"/>
    </source>
</evidence>
<dbReference type="OrthoDB" id="6103986at2759"/>
<keyword evidence="4" id="KW-1185">Reference proteome</keyword>
<gene>
    <name evidence="3" type="ORF">FA14DRAFT_160299</name>
</gene>
<dbReference type="InterPro" id="IPR035979">
    <property type="entry name" value="RBD_domain_sf"/>
</dbReference>
<feature type="compositionally biased region" description="Polar residues" evidence="1">
    <location>
        <begin position="522"/>
        <end position="531"/>
    </location>
</feature>
<dbReference type="AlphaFoldDB" id="A0A316VBG1"/>
<accession>A0A316VBG1</accession>
<feature type="compositionally biased region" description="Low complexity" evidence="1">
    <location>
        <begin position="284"/>
        <end position="303"/>
    </location>
</feature>